<keyword evidence="3" id="KW-1185">Reference proteome</keyword>
<feature type="compositionally biased region" description="Polar residues" evidence="1">
    <location>
        <begin position="1199"/>
        <end position="1212"/>
    </location>
</feature>
<sequence>MSTLQTDAIPTTHPIAESGVDASIDSVRYDEEGEIAAEDASPISQIAKPAVPLAGVEQACHTEDIAEDAIADGSNTLDVNLVADALQSTSVEESQPLRRIVSSPEHVLKTTEEKERHQYVEPNALETPAVVESAKFEPSEPTNSTNISHHSATTPQTSADATLDHHVPSLGDALNLAASTNIGVGGNAPVHNDTTHSSPNTSHVIPTIEDEIPEPTNKLGEQAESPVHQHAESTPVDEALTHSTSESHPTDAEVGQESYTEPEIIAEHSKQTDGGFTAPTVEHAEPEHVVPTDPVEAKEADDTTTTATIVKADGSSEGTSEPVSGSDVHTDTLSGDGEELPSTAVQAEPIETKEVSHADVPEDVITGANAEAGHAPSGVDVTQVATAAVSVESEPTLLASELPEHEQSANVDPTKHEIDLISFDDPKPPIPDHEFMVERSVPAAVAAENDEHVSEKESSWPSRPHHESVNEQDLASESNGHVSQNVETKPPIPHHETPSEMVVAPAVEAVAHDHVSDKAETNPTTVQADEKAPINDLELSLQTDIPPSGEREIDSTQQEEKTPPSVHNDHSIHTVLDDEHRDPIHEGDADPKEVEQTLSGRDVENGDSVPSVMEGDGVQATSGVSDNTPDTQEDTVPSDAGHVAQISDIDDARTPMAKHTMLHAEGPYISTGSNKNEPALDARPPTDDDHFKEIWASAVIANTHESNENEPVPDVQPTKDDDHFKDLWASAITANSHAQYPPDSPVPIGDEAVTSPIPEVSIEHPTPGTEEVLTPGLEEPQSDEETHPEHSTPAAVTVSTDRSDEEKRLTEDDKTDSAELLTPTAEETPGESATAAELIAPASMKIPEEPEVPNAAPHEPAADTLNFAKDASPTSQTAEAPDATGTSDGTVGPDHEKTILNDDNVGDIPAVAAVKEEIGDEVAPEVAIDGHADLHDESISTTEFTPPAVSEPAGPVSAESVPEPDSNEVAVSTDKEFSDTTTTISDSAYLTSEDVNPVPQPIASATEKVASASLPDGETVLQANTVGAEESLEHEPSSNIPSYSVTAQGQAPVNDSRKLVRDSAAADIHHVASEHSPDKMGEAKSSIEEVQPLAAVSSTHASTSDAQEIHVVALQEETAHAEFSDVQDGNEQSLPSDVTVHEATVSSFTPSYSVTVQGANELKPTTSEHIDAPPLDEPPANANDQLSQDDTSDADASTPRQISEPLQPSELPSQIPEGKMADDVIQDKNALSVERATGPTEIANYEASNDIIRPKSPYAPSYAVTQQGPGTPPATNDDAEPELFADETDLRSDIPEVPMSPRSELAMYTPTFDSRSEVSVASLEPLPPASPRLDPEELIVPETTTDETTAAPTLNLTDLPHGEEEIGTATPLPTYRQPEWSHDEPTASDMDRVESAVSEAGVPAASSGYSAGDEKSTVESTDHNDERSFGVPDSPNVESAVEVTSDVVQPGVLSSPEPDGQHVTLGSGVTEPTAGERSEPSADQAVVVDVSSVASFVLIHLTIAWGCLNLRLTNRSLARTL</sequence>
<feature type="compositionally biased region" description="Polar residues" evidence="1">
    <location>
        <begin position="140"/>
        <end position="160"/>
    </location>
</feature>
<reference evidence="2 3" key="1">
    <citation type="submission" date="2018-06" db="EMBL/GenBank/DDBJ databases">
        <title>A transcriptomic atlas of mushroom development highlights an independent origin of complex multicellularity.</title>
        <authorList>
            <consortium name="DOE Joint Genome Institute"/>
            <person name="Krizsan K."/>
            <person name="Almasi E."/>
            <person name="Merenyi Z."/>
            <person name="Sahu N."/>
            <person name="Viragh M."/>
            <person name="Koszo T."/>
            <person name="Mondo S."/>
            <person name="Kiss B."/>
            <person name="Balint B."/>
            <person name="Kues U."/>
            <person name="Barry K."/>
            <person name="Hegedus J.C."/>
            <person name="Henrissat B."/>
            <person name="Johnson J."/>
            <person name="Lipzen A."/>
            <person name="Ohm R."/>
            <person name="Nagy I."/>
            <person name="Pangilinan J."/>
            <person name="Yan J."/>
            <person name="Xiong Y."/>
            <person name="Grigoriev I.V."/>
            <person name="Hibbett D.S."/>
            <person name="Nagy L.G."/>
        </authorList>
    </citation>
    <scope>NUCLEOTIDE SEQUENCE [LARGE SCALE GENOMIC DNA]</scope>
    <source>
        <strain evidence="2 3">SZMC22713</strain>
    </source>
</reference>
<accession>A0A4Y7QF40</accession>
<feature type="compositionally biased region" description="Basic and acidic residues" evidence="1">
    <location>
        <begin position="717"/>
        <end position="726"/>
    </location>
</feature>
<protein>
    <submittedName>
        <fullName evidence="2">Uncharacterized protein</fullName>
    </submittedName>
</protein>
<organism evidence="2 3">
    <name type="scientific">Rickenella mellea</name>
    <dbReference type="NCBI Taxonomy" id="50990"/>
    <lineage>
        <taxon>Eukaryota</taxon>
        <taxon>Fungi</taxon>
        <taxon>Dikarya</taxon>
        <taxon>Basidiomycota</taxon>
        <taxon>Agaricomycotina</taxon>
        <taxon>Agaricomycetes</taxon>
        <taxon>Hymenochaetales</taxon>
        <taxon>Rickenellaceae</taxon>
        <taxon>Rickenella</taxon>
    </lineage>
</organism>
<gene>
    <name evidence="2" type="ORF">BD410DRAFT_593743</name>
</gene>
<evidence type="ECO:0000313" key="2">
    <source>
        <dbReference type="EMBL" id="TDL25469.1"/>
    </source>
</evidence>
<feature type="compositionally biased region" description="Polar residues" evidence="1">
    <location>
        <begin position="872"/>
        <end position="889"/>
    </location>
</feature>
<dbReference type="Proteomes" id="UP000294933">
    <property type="component" value="Unassembled WGS sequence"/>
</dbReference>
<dbReference type="OrthoDB" id="3271289at2759"/>
<feature type="compositionally biased region" description="Polar residues" evidence="1">
    <location>
        <begin position="195"/>
        <end position="204"/>
    </location>
</feature>
<feature type="region of interest" description="Disordered" evidence="1">
    <location>
        <begin position="134"/>
        <end position="164"/>
    </location>
</feature>
<dbReference type="VEuPathDB" id="FungiDB:BD410DRAFT_593743"/>
<feature type="region of interest" description="Disordered" evidence="1">
    <location>
        <begin position="445"/>
        <end position="904"/>
    </location>
</feature>
<feature type="compositionally biased region" description="Polar residues" evidence="1">
    <location>
        <begin position="1037"/>
        <end position="1053"/>
    </location>
</feature>
<feature type="compositionally biased region" description="Polar residues" evidence="1">
    <location>
        <begin position="619"/>
        <end position="630"/>
    </location>
</feature>
<feature type="region of interest" description="Disordered" evidence="1">
    <location>
        <begin position="185"/>
        <end position="258"/>
    </location>
</feature>
<feature type="region of interest" description="Disordered" evidence="1">
    <location>
        <begin position="293"/>
        <end position="360"/>
    </location>
</feature>
<proteinExistence type="predicted"/>
<feature type="compositionally biased region" description="Polar residues" evidence="1">
    <location>
        <begin position="471"/>
        <end position="487"/>
    </location>
</feature>
<feature type="compositionally biased region" description="Low complexity" evidence="1">
    <location>
        <begin position="1341"/>
        <end position="1353"/>
    </location>
</feature>
<feature type="compositionally biased region" description="Basic and acidic residues" evidence="1">
    <location>
        <begin position="1379"/>
        <end position="1394"/>
    </location>
</feature>
<feature type="compositionally biased region" description="Basic and acidic residues" evidence="1">
    <location>
        <begin position="1070"/>
        <end position="1087"/>
    </location>
</feature>
<feature type="region of interest" description="Disordered" evidence="1">
    <location>
        <begin position="1070"/>
        <end position="1480"/>
    </location>
</feature>
<feature type="compositionally biased region" description="Low complexity" evidence="1">
    <location>
        <begin position="1184"/>
        <end position="1198"/>
    </location>
</feature>
<feature type="compositionally biased region" description="Polar residues" evidence="1">
    <location>
        <begin position="1127"/>
        <end position="1136"/>
    </location>
</feature>
<dbReference type="EMBL" id="ML170163">
    <property type="protein sequence ID" value="TDL25469.1"/>
    <property type="molecule type" value="Genomic_DNA"/>
</dbReference>
<feature type="compositionally biased region" description="Basic and acidic residues" evidence="1">
    <location>
        <begin position="801"/>
        <end position="817"/>
    </location>
</feature>
<evidence type="ECO:0000313" key="3">
    <source>
        <dbReference type="Proteomes" id="UP000294933"/>
    </source>
</evidence>
<feature type="region of interest" description="Disordered" evidence="1">
    <location>
        <begin position="1024"/>
        <end position="1055"/>
    </location>
</feature>
<feature type="compositionally biased region" description="Basic and acidic residues" evidence="1">
    <location>
        <begin position="549"/>
        <end position="595"/>
    </location>
</feature>
<feature type="compositionally biased region" description="Basic and acidic residues" evidence="1">
    <location>
        <begin position="1412"/>
        <end position="1428"/>
    </location>
</feature>
<feature type="compositionally biased region" description="Polar residues" evidence="1">
    <location>
        <begin position="1144"/>
        <end position="1165"/>
    </location>
</feature>
<feature type="compositionally biased region" description="Acidic residues" evidence="1">
    <location>
        <begin position="1277"/>
        <end position="1287"/>
    </location>
</feature>
<feature type="compositionally biased region" description="Basic and acidic residues" evidence="1">
    <location>
        <begin position="678"/>
        <end position="693"/>
    </location>
</feature>
<feature type="compositionally biased region" description="Basic and acidic residues" evidence="1">
    <location>
        <begin position="350"/>
        <end position="360"/>
    </location>
</feature>
<feature type="region of interest" description="Disordered" evidence="1">
    <location>
        <begin position="934"/>
        <end position="980"/>
    </location>
</feature>
<evidence type="ECO:0000256" key="1">
    <source>
        <dbReference type="SAM" id="MobiDB-lite"/>
    </source>
</evidence>
<feature type="region of interest" description="Disordered" evidence="1">
    <location>
        <begin position="1"/>
        <end position="23"/>
    </location>
</feature>
<feature type="compositionally biased region" description="Polar residues" evidence="1">
    <location>
        <begin position="1096"/>
        <end position="1106"/>
    </location>
</feature>
<feature type="compositionally biased region" description="Basic and acidic residues" evidence="1">
    <location>
        <begin position="510"/>
        <end position="520"/>
    </location>
</feature>
<name>A0A4Y7QF40_9AGAM</name>
<feature type="compositionally biased region" description="Basic and acidic residues" evidence="1">
    <location>
        <begin position="449"/>
        <end position="469"/>
    </location>
</feature>